<sequence>MLQFQCLTLWFYLHTYKFFSRYIHLGHESKKELVNKVIKMASEDIWRYLSPTIGALAVLANMVQIALIKRRKKSVPASLIFILNLSISDLFVGICIIVTKTMYFMALENKDLFRNNHYTMAMDLLIYVFFRMSLFISIFNVVAITIDRLVIVVSPLKYRSVDRRRILIVVAILMWIVALTIAFFSWYYRKSKQKIYREELVFPVLILPTVILLSNCYLFIWRATKKQNRKFKTLQSPTTTRKPRGVSVDSASSISSPQQQNQLLIRNRQQKRLIVLAFTVVMAFTVCWVPLSIYSLLKALGHTVKRRELENIFFIIAISNSLLDPLIYINFDRRKLFQRIKRTLTRSRSAQQTAVV</sequence>
<dbReference type="CDD" id="cd00637">
    <property type="entry name" value="7tm_classA_rhodopsin-like"/>
    <property type="match status" value="1"/>
</dbReference>
<evidence type="ECO:0000313" key="14">
    <source>
        <dbReference type="Proteomes" id="UP000594262"/>
    </source>
</evidence>
<evidence type="ECO:0000256" key="7">
    <source>
        <dbReference type="ARBA" id="ARBA00023170"/>
    </source>
</evidence>
<keyword evidence="6 11" id="KW-0472">Membrane</keyword>
<evidence type="ECO:0000256" key="10">
    <source>
        <dbReference type="SAM" id="MobiDB-lite"/>
    </source>
</evidence>
<dbReference type="InterPro" id="IPR017452">
    <property type="entry name" value="GPCR_Rhodpsn_7TM"/>
</dbReference>
<evidence type="ECO:0000256" key="4">
    <source>
        <dbReference type="ARBA" id="ARBA00022989"/>
    </source>
</evidence>
<reference evidence="13" key="1">
    <citation type="submission" date="2021-01" db="UniProtKB">
        <authorList>
            <consortium name="EnsemblMetazoa"/>
        </authorList>
    </citation>
    <scope>IDENTIFICATION</scope>
</reference>
<dbReference type="SUPFAM" id="SSF81321">
    <property type="entry name" value="Family A G protein-coupled receptor-like"/>
    <property type="match status" value="1"/>
</dbReference>
<keyword evidence="14" id="KW-1185">Reference proteome</keyword>
<evidence type="ECO:0000256" key="5">
    <source>
        <dbReference type="ARBA" id="ARBA00023040"/>
    </source>
</evidence>
<keyword evidence="8" id="KW-0325">Glycoprotein</keyword>
<evidence type="ECO:0000313" key="13">
    <source>
        <dbReference type="EnsemblMetazoa" id="CLYHEMP001456.1"/>
    </source>
</evidence>
<evidence type="ECO:0000256" key="6">
    <source>
        <dbReference type="ARBA" id="ARBA00023136"/>
    </source>
</evidence>
<comment type="subcellular location">
    <subcellularLocation>
        <location evidence="1">Cell membrane</location>
        <topology evidence="1">Multi-pass membrane protein</topology>
    </subcellularLocation>
</comment>
<feature type="transmembrane region" description="Helical" evidence="11">
    <location>
        <begin position="312"/>
        <end position="331"/>
    </location>
</feature>
<dbReference type="PANTHER" id="PTHR24246:SF27">
    <property type="entry name" value="ADENOSINE RECEPTOR, ISOFORM A"/>
    <property type="match status" value="1"/>
</dbReference>
<dbReference type="InterPro" id="IPR000276">
    <property type="entry name" value="GPCR_Rhodpsn"/>
</dbReference>
<dbReference type="Proteomes" id="UP000594262">
    <property type="component" value="Unplaced"/>
</dbReference>
<dbReference type="Pfam" id="PF00001">
    <property type="entry name" value="7tm_1"/>
    <property type="match status" value="1"/>
</dbReference>
<dbReference type="Gene3D" id="1.20.1070.10">
    <property type="entry name" value="Rhodopsin 7-helix transmembrane proteins"/>
    <property type="match status" value="1"/>
</dbReference>
<evidence type="ECO:0000256" key="2">
    <source>
        <dbReference type="ARBA" id="ARBA00022475"/>
    </source>
</evidence>
<dbReference type="GO" id="GO:0004930">
    <property type="term" value="F:G protein-coupled receptor activity"/>
    <property type="evidence" value="ECO:0007669"/>
    <property type="project" value="UniProtKB-KW"/>
</dbReference>
<dbReference type="GO" id="GO:0005886">
    <property type="term" value="C:plasma membrane"/>
    <property type="evidence" value="ECO:0007669"/>
    <property type="project" value="UniProtKB-SubCell"/>
</dbReference>
<evidence type="ECO:0000259" key="12">
    <source>
        <dbReference type="PROSITE" id="PS50262"/>
    </source>
</evidence>
<keyword evidence="5" id="KW-0297">G-protein coupled receptor</keyword>
<feature type="transmembrane region" description="Helical" evidence="11">
    <location>
        <begin position="79"/>
        <end position="104"/>
    </location>
</feature>
<feature type="transmembrane region" description="Helical" evidence="11">
    <location>
        <begin position="166"/>
        <end position="188"/>
    </location>
</feature>
<organism evidence="13 14">
    <name type="scientific">Clytia hemisphaerica</name>
    <dbReference type="NCBI Taxonomy" id="252671"/>
    <lineage>
        <taxon>Eukaryota</taxon>
        <taxon>Metazoa</taxon>
        <taxon>Cnidaria</taxon>
        <taxon>Hydrozoa</taxon>
        <taxon>Hydroidolina</taxon>
        <taxon>Leptothecata</taxon>
        <taxon>Obeliida</taxon>
        <taxon>Clytiidae</taxon>
        <taxon>Clytia</taxon>
    </lineage>
</organism>
<feature type="transmembrane region" description="Helical" evidence="11">
    <location>
        <begin position="124"/>
        <end position="146"/>
    </location>
</feature>
<evidence type="ECO:0000256" key="9">
    <source>
        <dbReference type="ARBA" id="ARBA00023224"/>
    </source>
</evidence>
<feature type="region of interest" description="Disordered" evidence="10">
    <location>
        <begin position="232"/>
        <end position="254"/>
    </location>
</feature>
<dbReference type="EnsemblMetazoa" id="CLYHEMT001456.1">
    <property type="protein sequence ID" value="CLYHEMP001456.1"/>
    <property type="gene ID" value="CLYHEMG001456"/>
</dbReference>
<feature type="transmembrane region" description="Helical" evidence="11">
    <location>
        <begin position="200"/>
        <end position="220"/>
    </location>
</feature>
<keyword evidence="9" id="KW-0807">Transducer</keyword>
<dbReference type="PANTHER" id="PTHR24246">
    <property type="entry name" value="OLFACTORY RECEPTOR AND ADENOSINE RECEPTOR"/>
    <property type="match status" value="1"/>
</dbReference>
<name>A0A7M5TT43_9CNID</name>
<dbReference type="AlphaFoldDB" id="A0A7M5TT43"/>
<keyword evidence="4 11" id="KW-1133">Transmembrane helix</keyword>
<keyword evidence="2" id="KW-1003">Cell membrane</keyword>
<dbReference type="OrthoDB" id="5966998at2759"/>
<dbReference type="PROSITE" id="PS50262">
    <property type="entry name" value="G_PROTEIN_RECEP_F1_2"/>
    <property type="match status" value="1"/>
</dbReference>
<proteinExistence type="predicted"/>
<evidence type="ECO:0000256" key="11">
    <source>
        <dbReference type="SAM" id="Phobius"/>
    </source>
</evidence>
<keyword evidence="3 11" id="KW-0812">Transmembrane</keyword>
<feature type="transmembrane region" description="Helical" evidence="11">
    <location>
        <begin position="45"/>
        <end position="67"/>
    </location>
</feature>
<feature type="domain" description="G-protein coupled receptors family 1 profile" evidence="12">
    <location>
        <begin position="60"/>
        <end position="328"/>
    </location>
</feature>
<evidence type="ECO:0000256" key="3">
    <source>
        <dbReference type="ARBA" id="ARBA00022692"/>
    </source>
</evidence>
<evidence type="ECO:0000256" key="8">
    <source>
        <dbReference type="ARBA" id="ARBA00023180"/>
    </source>
</evidence>
<accession>A0A7M5TT43</accession>
<dbReference type="PRINTS" id="PR00237">
    <property type="entry name" value="GPCRRHODOPSN"/>
</dbReference>
<protein>
    <recommendedName>
        <fullName evidence="12">G-protein coupled receptors family 1 profile domain-containing protein</fullName>
    </recommendedName>
</protein>
<evidence type="ECO:0000256" key="1">
    <source>
        <dbReference type="ARBA" id="ARBA00004651"/>
    </source>
</evidence>
<keyword evidence="7" id="KW-0675">Receptor</keyword>
<feature type="transmembrane region" description="Helical" evidence="11">
    <location>
        <begin position="273"/>
        <end position="297"/>
    </location>
</feature>